<proteinExistence type="predicted"/>
<accession>A0AAW4T8L7</accession>
<gene>
    <name evidence="6" type="ORF">LGN22_04375</name>
</gene>
<dbReference type="AlphaFoldDB" id="A0AAW4T8L7"/>
<reference evidence="6" key="1">
    <citation type="submission" date="2023-08" db="EMBL/GenBank/DDBJ databases">
        <title>A collection of bacterial strains from the Burkholderia cepacia Research Laboratory and Repository.</title>
        <authorList>
            <person name="Lipuma J."/>
            <person name="Spilker T."/>
        </authorList>
    </citation>
    <scope>NUCLEOTIDE SEQUENCE</scope>
    <source>
        <strain evidence="6">AU0862</strain>
    </source>
</reference>
<dbReference type="GO" id="GO:0009395">
    <property type="term" value="P:phospholipid catabolic process"/>
    <property type="evidence" value="ECO:0007669"/>
    <property type="project" value="TreeGrafter"/>
</dbReference>
<dbReference type="InterPro" id="IPR001736">
    <property type="entry name" value="PLipase_D/transphosphatidylase"/>
</dbReference>
<dbReference type="GO" id="GO:0004630">
    <property type="term" value="F:phospholipase D activity"/>
    <property type="evidence" value="ECO:0007669"/>
    <property type="project" value="UniProtKB-EC"/>
</dbReference>
<dbReference type="Proteomes" id="UP001199070">
    <property type="component" value="Unassembled WGS sequence"/>
</dbReference>
<dbReference type="EMBL" id="JAIZTC010000001">
    <property type="protein sequence ID" value="MCA8378116.1"/>
    <property type="molecule type" value="Genomic_DNA"/>
</dbReference>
<feature type="domain" description="PLD phosphodiesterase" evidence="5">
    <location>
        <begin position="552"/>
        <end position="579"/>
    </location>
</feature>
<comment type="caution">
    <text evidence="6">The sequence shown here is derived from an EMBL/GenBank/DDBJ whole genome shotgun (WGS) entry which is preliminary data.</text>
</comment>
<dbReference type="Gene3D" id="3.30.870.10">
    <property type="entry name" value="Endonuclease Chain A"/>
    <property type="match status" value="2"/>
</dbReference>
<dbReference type="RefSeq" id="WP_027806845.1">
    <property type="nucleotide sequence ID" value="NZ_JAGSVZ010000003.1"/>
</dbReference>
<organism evidence="6 7">
    <name type="scientific">Burkholderia cenocepacia</name>
    <dbReference type="NCBI Taxonomy" id="95486"/>
    <lineage>
        <taxon>Bacteria</taxon>
        <taxon>Pseudomonadati</taxon>
        <taxon>Pseudomonadota</taxon>
        <taxon>Betaproteobacteria</taxon>
        <taxon>Burkholderiales</taxon>
        <taxon>Burkholderiaceae</taxon>
        <taxon>Burkholderia</taxon>
        <taxon>Burkholderia cepacia complex</taxon>
    </lineage>
</organism>
<evidence type="ECO:0000256" key="3">
    <source>
        <dbReference type="ARBA" id="ARBA00022801"/>
    </source>
</evidence>
<evidence type="ECO:0000256" key="2">
    <source>
        <dbReference type="ARBA" id="ARBA00022737"/>
    </source>
</evidence>
<evidence type="ECO:0000256" key="1">
    <source>
        <dbReference type="ARBA" id="ARBA00000798"/>
    </source>
</evidence>
<evidence type="ECO:0000256" key="4">
    <source>
        <dbReference type="ARBA" id="ARBA00023098"/>
    </source>
</evidence>
<comment type="catalytic activity">
    <reaction evidence="1">
        <text>a 1,2-diacyl-sn-glycero-3-phosphocholine + H2O = a 1,2-diacyl-sn-glycero-3-phosphate + choline + H(+)</text>
        <dbReference type="Rhea" id="RHEA:14445"/>
        <dbReference type="ChEBI" id="CHEBI:15354"/>
        <dbReference type="ChEBI" id="CHEBI:15377"/>
        <dbReference type="ChEBI" id="CHEBI:15378"/>
        <dbReference type="ChEBI" id="CHEBI:57643"/>
        <dbReference type="ChEBI" id="CHEBI:58608"/>
        <dbReference type="EC" id="3.1.4.4"/>
    </reaction>
</comment>
<dbReference type="PROSITE" id="PS50035">
    <property type="entry name" value="PLD"/>
    <property type="match status" value="1"/>
</dbReference>
<keyword evidence="4" id="KW-0443">Lipid metabolism</keyword>
<dbReference type="PANTHER" id="PTHR18896">
    <property type="entry name" value="PHOSPHOLIPASE D"/>
    <property type="match status" value="1"/>
</dbReference>
<dbReference type="SMART" id="SM00155">
    <property type="entry name" value="PLDc"/>
    <property type="match status" value="2"/>
</dbReference>
<dbReference type="PANTHER" id="PTHR18896:SF76">
    <property type="entry name" value="PHOSPHOLIPASE"/>
    <property type="match status" value="1"/>
</dbReference>
<dbReference type="Pfam" id="PF13091">
    <property type="entry name" value="PLDc_2"/>
    <property type="match status" value="1"/>
</dbReference>
<dbReference type="SUPFAM" id="SSF56024">
    <property type="entry name" value="Phospholipase D/nuclease"/>
    <property type="match status" value="2"/>
</dbReference>
<dbReference type="InterPro" id="IPR025202">
    <property type="entry name" value="PLD-like_dom"/>
</dbReference>
<protein>
    <submittedName>
        <fullName evidence="6">Phosphatidylserine/phosphatidylglycerophosphate/ cardiolipin synthase family protein</fullName>
    </submittedName>
</protein>
<keyword evidence="2" id="KW-0677">Repeat</keyword>
<name>A0AAW4T8L7_9BURK</name>
<sequence>MNQSVTITVPIAQSCGNTATLTLPYHVQGAEYDPKHATHYPLVNGEEAFGAVYDAIAAAQHSVDIVCWGFQPSMYFKRGASGQGSLSIGELLLERARHKVKIRLLVWGDKTHVAQFIENMMPGGRFSHKPDNRNSAQREFDLWWYWQVKLDKKNKIGTEMTGADLFPFPTNYLVKSMEDAAKRAQLPSRDPAFRNIEFATRDFSMIERTEIAWRTLTDSQYNERSTQAKIQNGAMMGGWPSHHQKMVLIDYEYPELATGFVMGHNTLDEYWDTSRHSYVRMHSKMGRNGFLPRQDISARVTGQILVDLNKNFCQAWDATTGQQLEKQRASAKAPLLRSSKDDLPVMAQILRTQPQVGKGGVKDIERLYLQVVNNTTNFIYIENQYFRFPPLAEKLTKLVKSCQAGGRKTPLYLFVVTNSSDDGIGPGTVSTYHMLNALGRADVMPGVAQLERADELEKQYKDALKMKERADKAYESAKRVSVGSFTSSAQYAMNNIIAAQLDASEASQRVNDLKVKLDKTRIESPEKLNIPGLKVHICTLVPPDTPKGKPWDEVYIHSKLMIIDDVFVTHGSANVNLRSMEVDSELNVCHESMRVTQPLREKLWKIHAGDGGIGSKDKNGRLNAESAFDGWEEIISKNQELRSGGDAPRASLVEFYRDDPSRSYLD</sequence>
<evidence type="ECO:0000313" key="6">
    <source>
        <dbReference type="EMBL" id="MCA8378116.1"/>
    </source>
</evidence>
<dbReference type="InterPro" id="IPR015679">
    <property type="entry name" value="PLipase_D_fam"/>
</dbReference>
<keyword evidence="3" id="KW-0378">Hydrolase</keyword>
<evidence type="ECO:0000313" key="7">
    <source>
        <dbReference type="Proteomes" id="UP001199070"/>
    </source>
</evidence>
<evidence type="ECO:0000259" key="5">
    <source>
        <dbReference type="PROSITE" id="PS50035"/>
    </source>
</evidence>